<evidence type="ECO:0000313" key="2">
    <source>
        <dbReference type="Ensembl" id="ENSJHYP00000017241.1"/>
    </source>
</evidence>
<sequence>MIWKSRKGDASGSTDEGWCNIYTDLDVWDGEVSNVPKSSGQQDASEHEVEDWDKELEEAASGPYDADDLSGGSFEEKNLFGSYVWKEDWFYHPSCHHTPCLVFPPRVRTVEKGQFDDADE</sequence>
<name>A0A8C5JEE1_JUNHY</name>
<dbReference type="GO" id="GO:0042393">
    <property type="term" value="F:histone binding"/>
    <property type="evidence" value="ECO:0007669"/>
    <property type="project" value="InterPro"/>
</dbReference>
<keyword evidence="3" id="KW-1185">Reference proteome</keyword>
<evidence type="ECO:0008006" key="4">
    <source>
        <dbReference type="Google" id="ProtNLM"/>
    </source>
</evidence>
<dbReference type="Ensembl" id="ENSJHYT00000020831.1">
    <property type="protein sequence ID" value="ENSJHYP00000017241.1"/>
    <property type="gene ID" value="ENSJHYG00000013191.1"/>
</dbReference>
<dbReference type="PANTHER" id="PTHR36461:SF1">
    <property type="entry name" value="COORDINATOR OF PRMT5 AND DIFFERENTIATION STIMULATOR"/>
    <property type="match status" value="1"/>
</dbReference>
<feature type="compositionally biased region" description="Acidic residues" evidence="1">
    <location>
        <begin position="48"/>
        <end position="58"/>
    </location>
</feature>
<evidence type="ECO:0000256" key="1">
    <source>
        <dbReference type="SAM" id="MobiDB-lite"/>
    </source>
</evidence>
<reference evidence="2" key="1">
    <citation type="submission" date="2025-08" db="UniProtKB">
        <authorList>
            <consortium name="Ensembl"/>
        </authorList>
    </citation>
    <scope>IDENTIFICATION</scope>
</reference>
<protein>
    <recommendedName>
        <fullName evidence="4">Coordinator of PRMT5 and differentiation stimulator</fullName>
    </recommendedName>
</protein>
<dbReference type="GO" id="GO:0005634">
    <property type="term" value="C:nucleus"/>
    <property type="evidence" value="ECO:0007669"/>
    <property type="project" value="InterPro"/>
</dbReference>
<organism evidence="2 3">
    <name type="scientific">Junco hyemalis</name>
    <name type="common">Dark-eyed junco</name>
    <dbReference type="NCBI Taxonomy" id="40217"/>
    <lineage>
        <taxon>Eukaryota</taxon>
        <taxon>Metazoa</taxon>
        <taxon>Chordata</taxon>
        <taxon>Craniata</taxon>
        <taxon>Vertebrata</taxon>
        <taxon>Euteleostomi</taxon>
        <taxon>Archelosauria</taxon>
        <taxon>Archosauria</taxon>
        <taxon>Dinosauria</taxon>
        <taxon>Saurischia</taxon>
        <taxon>Theropoda</taxon>
        <taxon>Coelurosauria</taxon>
        <taxon>Aves</taxon>
        <taxon>Neognathae</taxon>
        <taxon>Neoaves</taxon>
        <taxon>Telluraves</taxon>
        <taxon>Australaves</taxon>
        <taxon>Passeriformes</taxon>
        <taxon>Passerellidae</taxon>
        <taxon>Junco</taxon>
    </lineage>
</organism>
<feature type="region of interest" description="Disordered" evidence="1">
    <location>
        <begin position="32"/>
        <end position="69"/>
    </location>
</feature>
<reference evidence="2" key="2">
    <citation type="submission" date="2025-09" db="UniProtKB">
        <authorList>
            <consortium name="Ensembl"/>
        </authorList>
    </citation>
    <scope>IDENTIFICATION</scope>
</reference>
<dbReference type="Proteomes" id="UP000694408">
    <property type="component" value="Unplaced"/>
</dbReference>
<evidence type="ECO:0000313" key="3">
    <source>
        <dbReference type="Proteomes" id="UP000694408"/>
    </source>
</evidence>
<dbReference type="AlphaFoldDB" id="A0A8C5JEE1"/>
<accession>A0A8C5JEE1</accession>
<proteinExistence type="predicted"/>
<dbReference type="InterPro" id="IPR029289">
    <property type="entry name" value="COPR5"/>
</dbReference>
<dbReference type="Pfam" id="PF15340">
    <property type="entry name" value="COPR5"/>
    <property type="match status" value="1"/>
</dbReference>
<dbReference type="PANTHER" id="PTHR36461">
    <property type="entry name" value="COORDINATOR OF PRMT5 AND DIFFERENTIATION STIMULATOR"/>
    <property type="match status" value="1"/>
</dbReference>